<dbReference type="Proteomes" id="UP001201163">
    <property type="component" value="Unassembled WGS sequence"/>
</dbReference>
<feature type="compositionally biased region" description="Polar residues" evidence="2">
    <location>
        <begin position="47"/>
        <end position="58"/>
    </location>
</feature>
<feature type="coiled-coil region" evidence="1">
    <location>
        <begin position="146"/>
        <end position="173"/>
    </location>
</feature>
<evidence type="ECO:0000313" key="4">
    <source>
        <dbReference type="Proteomes" id="UP001201163"/>
    </source>
</evidence>
<feature type="compositionally biased region" description="Polar residues" evidence="2">
    <location>
        <begin position="1"/>
        <end position="13"/>
    </location>
</feature>
<comment type="caution">
    <text evidence="3">The sequence shown here is derived from an EMBL/GenBank/DDBJ whole genome shotgun (WGS) entry which is preliminary data.</text>
</comment>
<dbReference type="EMBL" id="JAKELL010000006">
    <property type="protein sequence ID" value="KAH8998122.1"/>
    <property type="molecule type" value="Genomic_DNA"/>
</dbReference>
<sequence>MSLTTSTATQRGSLVTLMPPKAPAKAQRPPLDPIVIAARPHHRHATSLVSAPNISSPEPSHHSLDRHPSSPSVSRRQSTISYLPADSPRLWSPRTSEKGSTALKRTVSLHNKKEARASTGSIPQRPTHQPAVLTLAERHADLLQFIAQKESKCLELRSQLAAHESELIDLKRKWERSRSSRIRA</sequence>
<name>A0AAD4LPS1_9AGAM</name>
<keyword evidence="1" id="KW-0175">Coiled coil</keyword>
<accession>A0AAD4LPS1</accession>
<evidence type="ECO:0000256" key="2">
    <source>
        <dbReference type="SAM" id="MobiDB-lite"/>
    </source>
</evidence>
<gene>
    <name evidence="3" type="ORF">EDB92DRAFT_1941794</name>
</gene>
<feature type="region of interest" description="Disordered" evidence="2">
    <location>
        <begin position="1"/>
        <end position="126"/>
    </location>
</feature>
<feature type="compositionally biased region" description="Basic and acidic residues" evidence="2">
    <location>
        <begin position="59"/>
        <end position="68"/>
    </location>
</feature>
<organism evidence="3 4">
    <name type="scientific">Lactarius akahatsu</name>
    <dbReference type="NCBI Taxonomy" id="416441"/>
    <lineage>
        <taxon>Eukaryota</taxon>
        <taxon>Fungi</taxon>
        <taxon>Dikarya</taxon>
        <taxon>Basidiomycota</taxon>
        <taxon>Agaricomycotina</taxon>
        <taxon>Agaricomycetes</taxon>
        <taxon>Russulales</taxon>
        <taxon>Russulaceae</taxon>
        <taxon>Lactarius</taxon>
    </lineage>
</organism>
<dbReference type="AlphaFoldDB" id="A0AAD4LPS1"/>
<reference evidence="3" key="1">
    <citation type="submission" date="2022-01" db="EMBL/GenBank/DDBJ databases">
        <title>Comparative genomics reveals a dynamic genome evolution in the ectomycorrhizal milk-cap (Lactarius) mushrooms.</title>
        <authorList>
            <consortium name="DOE Joint Genome Institute"/>
            <person name="Lebreton A."/>
            <person name="Tang N."/>
            <person name="Kuo A."/>
            <person name="LaButti K."/>
            <person name="Drula E."/>
            <person name="Barry K."/>
            <person name="Clum A."/>
            <person name="Lipzen A."/>
            <person name="Mousain D."/>
            <person name="Ng V."/>
            <person name="Wang R."/>
            <person name="Wang X."/>
            <person name="Dai Y."/>
            <person name="Henrissat B."/>
            <person name="Grigoriev I.V."/>
            <person name="Guerin-Laguette A."/>
            <person name="Yu F."/>
            <person name="Martin F.M."/>
        </authorList>
    </citation>
    <scope>NUCLEOTIDE SEQUENCE</scope>
    <source>
        <strain evidence="3">QP</strain>
    </source>
</reference>
<keyword evidence="4" id="KW-1185">Reference proteome</keyword>
<protein>
    <submittedName>
        <fullName evidence="3">Uncharacterized protein</fullName>
    </submittedName>
</protein>
<evidence type="ECO:0000256" key="1">
    <source>
        <dbReference type="SAM" id="Coils"/>
    </source>
</evidence>
<feature type="compositionally biased region" description="Polar residues" evidence="2">
    <location>
        <begin position="69"/>
        <end position="81"/>
    </location>
</feature>
<evidence type="ECO:0000313" key="3">
    <source>
        <dbReference type="EMBL" id="KAH8998122.1"/>
    </source>
</evidence>
<proteinExistence type="predicted"/>